<organism evidence="4 5">
    <name type="scientific">Oryza rufipogon</name>
    <name type="common">Brownbeard rice</name>
    <name type="synonym">Asian wild rice</name>
    <dbReference type="NCBI Taxonomy" id="4529"/>
    <lineage>
        <taxon>Eukaryota</taxon>
        <taxon>Viridiplantae</taxon>
        <taxon>Streptophyta</taxon>
        <taxon>Embryophyta</taxon>
        <taxon>Tracheophyta</taxon>
        <taxon>Spermatophyta</taxon>
        <taxon>Magnoliopsida</taxon>
        <taxon>Liliopsida</taxon>
        <taxon>Poales</taxon>
        <taxon>Poaceae</taxon>
        <taxon>BOP clade</taxon>
        <taxon>Oryzoideae</taxon>
        <taxon>Oryzeae</taxon>
        <taxon>Oryzinae</taxon>
        <taxon>Oryza</taxon>
    </lineage>
</organism>
<dbReference type="SUPFAM" id="SSF49590">
    <property type="entry name" value="PHL pollen allergen"/>
    <property type="match status" value="1"/>
</dbReference>
<dbReference type="EnsemblPlants" id="ORUFI05G05530.1">
    <property type="protein sequence ID" value="ORUFI05G05530.1"/>
    <property type="gene ID" value="ORUFI05G05530"/>
</dbReference>
<protein>
    <recommendedName>
        <fullName evidence="3">Expansin-like CBD domain-containing protein</fullName>
    </recommendedName>
</protein>
<evidence type="ECO:0000256" key="1">
    <source>
        <dbReference type="ARBA" id="ARBA00004613"/>
    </source>
</evidence>
<dbReference type="OMA" id="PAMIWNG"/>
<evidence type="ECO:0000259" key="3">
    <source>
        <dbReference type="PROSITE" id="PS50843"/>
    </source>
</evidence>
<dbReference type="Proteomes" id="UP000008022">
    <property type="component" value="Unassembled WGS sequence"/>
</dbReference>
<reference evidence="5" key="1">
    <citation type="submission" date="2013-06" db="EMBL/GenBank/DDBJ databases">
        <authorList>
            <person name="Zhao Q."/>
        </authorList>
    </citation>
    <scope>NUCLEOTIDE SEQUENCE</scope>
    <source>
        <strain evidence="5">cv. W1943</strain>
    </source>
</reference>
<sequence>MKANMNCRGGCAKWTSAPWPAVKAPATTAGGWTLVGPAMIWNGDVRLEDQGLSSRVATSDGSAIVFGDIVPPMWTVGQTFKGKYGQF</sequence>
<evidence type="ECO:0000256" key="2">
    <source>
        <dbReference type="ARBA" id="ARBA00022525"/>
    </source>
</evidence>
<dbReference type="PROSITE" id="PS50843">
    <property type="entry name" value="EXPANSIN_CBD"/>
    <property type="match status" value="1"/>
</dbReference>
<name>A0A0E0PI92_ORYRU</name>
<proteinExistence type="predicted"/>
<feature type="domain" description="Expansin-like CBD" evidence="3">
    <location>
        <begin position="1"/>
        <end position="82"/>
    </location>
</feature>
<dbReference type="GO" id="GO:0005576">
    <property type="term" value="C:extracellular region"/>
    <property type="evidence" value="ECO:0007669"/>
    <property type="project" value="UniProtKB-SubCell"/>
</dbReference>
<comment type="subcellular location">
    <subcellularLocation>
        <location evidence="1">Secreted</location>
    </subcellularLocation>
</comment>
<accession>A0A0E0PI92</accession>
<keyword evidence="2" id="KW-0964">Secreted</keyword>
<reference evidence="4" key="2">
    <citation type="submission" date="2015-06" db="UniProtKB">
        <authorList>
            <consortium name="EnsemblPlants"/>
        </authorList>
    </citation>
    <scope>IDENTIFICATION</scope>
</reference>
<dbReference type="InterPro" id="IPR036749">
    <property type="entry name" value="Expansin_CBD_sf"/>
</dbReference>
<dbReference type="AlphaFoldDB" id="A0A0E0PI92"/>
<dbReference type="InterPro" id="IPR007117">
    <property type="entry name" value="Expansin_CBD"/>
</dbReference>
<evidence type="ECO:0000313" key="4">
    <source>
        <dbReference type="EnsemblPlants" id="ORUFI05G05530.1"/>
    </source>
</evidence>
<evidence type="ECO:0000313" key="5">
    <source>
        <dbReference type="Proteomes" id="UP000008022"/>
    </source>
</evidence>
<dbReference type="HOGENOM" id="CLU_2487340_0_0_1"/>
<keyword evidence="5" id="KW-1185">Reference proteome</keyword>
<dbReference type="Gramene" id="ORUFI05G05530.1">
    <property type="protein sequence ID" value="ORUFI05G05530.1"/>
    <property type="gene ID" value="ORUFI05G05530"/>
</dbReference>